<feature type="compositionally biased region" description="Low complexity" evidence="1">
    <location>
        <begin position="1408"/>
        <end position="1418"/>
    </location>
</feature>
<feature type="compositionally biased region" description="Polar residues" evidence="1">
    <location>
        <begin position="810"/>
        <end position="822"/>
    </location>
</feature>
<feature type="region of interest" description="Disordered" evidence="1">
    <location>
        <begin position="1"/>
        <end position="41"/>
    </location>
</feature>
<feature type="compositionally biased region" description="Basic and acidic residues" evidence="1">
    <location>
        <begin position="655"/>
        <end position="668"/>
    </location>
</feature>
<feature type="compositionally biased region" description="Basic and acidic residues" evidence="1">
    <location>
        <begin position="1515"/>
        <end position="1533"/>
    </location>
</feature>
<feature type="region of interest" description="Disordered" evidence="1">
    <location>
        <begin position="1573"/>
        <end position="1609"/>
    </location>
</feature>
<feature type="compositionally biased region" description="Low complexity" evidence="1">
    <location>
        <begin position="1470"/>
        <end position="1489"/>
    </location>
</feature>
<comment type="caution">
    <text evidence="2">The sequence shown here is derived from an EMBL/GenBank/DDBJ whole genome shotgun (WGS) entry which is preliminary data.</text>
</comment>
<feature type="compositionally biased region" description="Acidic residues" evidence="1">
    <location>
        <begin position="958"/>
        <end position="970"/>
    </location>
</feature>
<feature type="compositionally biased region" description="Polar residues" evidence="1">
    <location>
        <begin position="1275"/>
        <end position="1291"/>
    </location>
</feature>
<organism evidence="2 3">
    <name type="scientific">Scomber scombrus</name>
    <name type="common">Atlantic mackerel</name>
    <name type="synonym">Scomber vernalis</name>
    <dbReference type="NCBI Taxonomy" id="13677"/>
    <lineage>
        <taxon>Eukaryota</taxon>
        <taxon>Metazoa</taxon>
        <taxon>Chordata</taxon>
        <taxon>Craniata</taxon>
        <taxon>Vertebrata</taxon>
        <taxon>Euteleostomi</taxon>
        <taxon>Actinopterygii</taxon>
        <taxon>Neopterygii</taxon>
        <taxon>Teleostei</taxon>
        <taxon>Neoteleostei</taxon>
        <taxon>Acanthomorphata</taxon>
        <taxon>Pelagiaria</taxon>
        <taxon>Scombriformes</taxon>
        <taxon>Scombridae</taxon>
        <taxon>Scomber</taxon>
    </lineage>
</organism>
<feature type="compositionally biased region" description="Basic and acidic residues" evidence="1">
    <location>
        <begin position="1371"/>
        <end position="1383"/>
    </location>
</feature>
<sequence length="1609" mass="178992">MIATHAMQSGCPHSQGGAHPEFQKWSNTGARKSPHLTNEKPNIMVAVPDSTEPGVDYGPPRWQQGCAPSLQNFPYLHGQQGSHANIENTGFQQVVPRKSACTQICDGQINRKVKHFHSSAHVSAQLQQRNDAFFASRSSAVPQGYSLGVPTSPSQQCSLVSQRKKQNSFPMLRALLGANHTDPNSFSTTPSSEKSNSNTELNTAHLSNEKHCKSQHARSSLAVLNRRQARTQNPDQFKETCPTLHQQQGCSPPLSGPPRCKFLPVGQTEPPTDDQIMEHILEKLKYYRTLKDSKRLPLSNKRGTFSTNEQDSRLQSGCVMPMSNSVGLLSTVSDKDVEKQSPNCVVEEQCAAAVGQKLVEDCSKDNKAMADSTPKSKEMGDCTTLTSENNSTGTLLSAIKSSKNSPKSDFVKKSASVTCDLPVKKHLDVTSTAYGDVRLVYSDGCSEDKTFVSSNDDSFYSKWWCDKSSQKVTTIHYTLTALKELITSLANVETIAEMDNFSEVILQQYWNGDKDNIHLFASTEYPHIMMNVAATCTKNEGESPVVLTAVSGIPLNEPTERHPSSKVNCSSSQKEGKSACLNINKNVDDIDQEPDVFGALKCMTVKEREFTGQKPMETIWLDSVQSVSEDPTLVSGSVVSENKTNKTLEFTSPNDNHDANTKKQKSIEDSQNCSVTSKDVIALSKPNSLIDQIHPTQQSEDVSDYDVSRLSIELPKNEHKELNVPTCFKHPQYEDISEDEKSQVQNPSLAQVPEPNDKQSIFENEGYKQSQAHMKTEIISSKTPIPKKHVSPKTAVLADSEGLLARQPKHSVSYSPFNASTCEDQTEGQDEDQDEDDDGDDDWLVIPISMSDLTFGPKDEDQNGPEEVVLNNGINGDNGRQGGTSPTHTVLHCPAPKPGPASTLSQLEVFDTIESFQQAKAVRVRDCFEVAPGRSTAEHEQDSGGEPHTSRRKRESYSDSEDSSTTEDSCDYSSGSEQNYLTVSKRLLERSAPLPPVRFHCVSEKESNSDEVTITQKSQTSSSVKSDCMENLRQLITARVYSKHVQPTTNTQRMSKKESIITLDSDTEDDCYQNCNKRKKRKRLFTGSRSVNSGDTLCSQQRRDSPEIEECEAVKESLKKSRSSADSPAPQHRSKMNKSQVKDVIEDAFPGQSHITEKSGQLIEANSVITLSSDTVDSENEHNNKKAKRKRLHLPGSADSGDATSVQQYRHAHESVDTLWGTASEPLQEPRLSPAETIRQKNSKKETKVFHGSERVAKDDICKKKVKKYNVNDLFATQSGPETVDQQSYESSPEKQPRSVDEEEDSRLVPNPGLVRLFIQPSSPASKCLKLVKESRVHHKKKYEARVSKTPTETSKKNDSCDTKTQGLYRNRKENERHHETKNEGQGFVTKPKVVSRQLSLPNQERPSTSTSRLSSTSGHLSEARRSSASRGSSQSEAMSASSAPPKSKQSLPIPRHLPSSKIQRSHSYSCPSTSAKSPPSSASTYSSAKKARQQVTEDWNNGFFPTRRDRKHSMRIEDNSRTTNHDCQREARPGPTPYERAPRQGHRYHNPQKALMKKSICEATEWMKHIHRKTPMEPRRVHEGYKWSEKPTKGSARRQRCRYSPRPH</sequence>
<feature type="region of interest" description="Disordered" evidence="1">
    <location>
        <begin position="735"/>
        <end position="757"/>
    </location>
</feature>
<evidence type="ECO:0000313" key="3">
    <source>
        <dbReference type="Proteomes" id="UP001314229"/>
    </source>
</evidence>
<feature type="region of interest" description="Disordered" evidence="1">
    <location>
        <begin position="1272"/>
        <end position="1312"/>
    </location>
</feature>
<accession>A0AAV1PWB9</accession>
<gene>
    <name evidence="2" type="ORF">FSCOSCO3_A032730</name>
</gene>
<keyword evidence="3" id="KW-1185">Reference proteome</keyword>
<feature type="compositionally biased region" description="Basic and acidic residues" evidence="1">
    <location>
        <begin position="1101"/>
        <end position="1119"/>
    </location>
</feature>
<feature type="compositionally biased region" description="Polar residues" evidence="1">
    <location>
        <begin position="181"/>
        <end position="201"/>
    </location>
</feature>
<feature type="region of interest" description="Disordered" evidence="1">
    <location>
        <begin position="1331"/>
        <end position="1547"/>
    </location>
</feature>
<feature type="region of interest" description="Disordered" evidence="1">
    <location>
        <begin position="807"/>
        <end position="899"/>
    </location>
</feature>
<reference evidence="2 3" key="1">
    <citation type="submission" date="2024-01" db="EMBL/GenBank/DDBJ databases">
        <authorList>
            <person name="Alioto T."/>
            <person name="Alioto T."/>
            <person name="Gomez Garrido J."/>
        </authorList>
    </citation>
    <scope>NUCLEOTIDE SEQUENCE [LARGE SCALE GENOMIC DNA]</scope>
</reference>
<feature type="region of interest" description="Disordered" evidence="1">
    <location>
        <begin position="178"/>
        <end position="201"/>
    </location>
</feature>
<feature type="compositionally biased region" description="Polar residues" evidence="1">
    <location>
        <begin position="1087"/>
        <end position="1100"/>
    </location>
</feature>
<feature type="compositionally biased region" description="Low complexity" evidence="1">
    <location>
        <begin position="1427"/>
        <end position="1451"/>
    </location>
</feature>
<proteinExistence type="predicted"/>
<feature type="compositionally biased region" description="Polar residues" evidence="1">
    <location>
        <begin position="1397"/>
        <end position="1407"/>
    </location>
</feature>
<feature type="compositionally biased region" description="Acidic residues" evidence="1">
    <location>
        <begin position="824"/>
        <end position="843"/>
    </location>
</feature>
<feature type="compositionally biased region" description="Basic residues" evidence="1">
    <location>
        <begin position="1596"/>
        <end position="1609"/>
    </location>
</feature>
<feature type="region of interest" description="Disordered" evidence="1">
    <location>
        <begin position="647"/>
        <end position="671"/>
    </location>
</feature>
<evidence type="ECO:0000256" key="1">
    <source>
        <dbReference type="SAM" id="MobiDB-lite"/>
    </source>
</evidence>
<feature type="region of interest" description="Disordered" evidence="1">
    <location>
        <begin position="1086"/>
        <end position="1140"/>
    </location>
</feature>
<feature type="compositionally biased region" description="Polar residues" evidence="1">
    <location>
        <begin position="24"/>
        <end position="40"/>
    </location>
</feature>
<feature type="region of interest" description="Disordered" evidence="1">
    <location>
        <begin position="933"/>
        <end position="976"/>
    </location>
</feature>
<evidence type="ECO:0000313" key="2">
    <source>
        <dbReference type="EMBL" id="CAK6975648.1"/>
    </source>
</evidence>
<dbReference type="Proteomes" id="UP001314229">
    <property type="component" value="Unassembled WGS sequence"/>
</dbReference>
<feature type="compositionally biased region" description="Basic and acidic residues" evidence="1">
    <location>
        <begin position="1575"/>
        <end position="1593"/>
    </location>
</feature>
<protein>
    <submittedName>
        <fullName evidence="2">Uncharacterized protein LOC128353507</fullName>
    </submittedName>
</protein>
<name>A0AAV1PWB9_SCOSC</name>
<feature type="region of interest" description="Disordered" evidence="1">
    <location>
        <begin position="1174"/>
        <end position="1251"/>
    </location>
</feature>
<dbReference type="EMBL" id="CAWUFR010000309">
    <property type="protein sequence ID" value="CAK6975648.1"/>
    <property type="molecule type" value="Genomic_DNA"/>
</dbReference>